<feature type="transmembrane region" description="Helical" evidence="2">
    <location>
        <begin position="20"/>
        <end position="37"/>
    </location>
</feature>
<evidence type="ECO:0000256" key="2">
    <source>
        <dbReference type="SAM" id="Phobius"/>
    </source>
</evidence>
<keyword evidence="4" id="KW-1185">Reference proteome</keyword>
<keyword evidence="2" id="KW-0472">Membrane</keyword>
<dbReference type="Proteomes" id="UP000753961">
    <property type="component" value="Unassembled WGS sequence"/>
</dbReference>
<keyword evidence="2" id="KW-0812">Transmembrane</keyword>
<evidence type="ECO:0000256" key="1">
    <source>
        <dbReference type="SAM" id="Coils"/>
    </source>
</evidence>
<protein>
    <recommendedName>
        <fullName evidence="5">Septum formation initiator</fullName>
    </recommendedName>
</protein>
<dbReference type="AlphaFoldDB" id="A0A953HW96"/>
<proteinExistence type="predicted"/>
<feature type="coiled-coil region" evidence="1">
    <location>
        <begin position="45"/>
        <end position="86"/>
    </location>
</feature>
<accession>A0A953HW96</accession>
<name>A0A953HW96_9BACT</name>
<dbReference type="EMBL" id="JAHVHU010000013">
    <property type="protein sequence ID" value="MBY5959331.1"/>
    <property type="molecule type" value="Genomic_DNA"/>
</dbReference>
<evidence type="ECO:0000313" key="3">
    <source>
        <dbReference type="EMBL" id="MBY5959331.1"/>
    </source>
</evidence>
<dbReference type="RefSeq" id="WP_222580866.1">
    <property type="nucleotide sequence ID" value="NZ_JAHVHU010000013.1"/>
</dbReference>
<keyword evidence="2" id="KW-1133">Transmembrane helix</keyword>
<keyword evidence="1" id="KW-0175">Coiled coil</keyword>
<reference evidence="3" key="1">
    <citation type="submission" date="2021-06" db="EMBL/GenBank/DDBJ databases">
        <title>44 bacteria genomes isolated from Dapeng, Shenzhen.</title>
        <authorList>
            <person name="Zheng W."/>
            <person name="Yu S."/>
            <person name="Huang Y."/>
        </authorList>
    </citation>
    <scope>NUCLEOTIDE SEQUENCE</scope>
    <source>
        <strain evidence="3">DP5N28-2</strain>
    </source>
</reference>
<organism evidence="3 4">
    <name type="scientific">Membranihabitans marinus</name>
    <dbReference type="NCBI Taxonomy" id="1227546"/>
    <lineage>
        <taxon>Bacteria</taxon>
        <taxon>Pseudomonadati</taxon>
        <taxon>Bacteroidota</taxon>
        <taxon>Saprospiria</taxon>
        <taxon>Saprospirales</taxon>
        <taxon>Saprospiraceae</taxon>
        <taxon>Membranihabitans</taxon>
    </lineage>
</organism>
<gene>
    <name evidence="3" type="ORF">KUV50_14355</name>
</gene>
<sequence length="103" mass="12450">MKWITNSYGRFLSAIPPVFLNKYVVAAMAFLVWMIFFDQNKLTRQIELTREINELERNKEYYTEEIEVVKEARADLNNNLEKFAREKYFLKKSDEDVFIIEKN</sequence>
<comment type="caution">
    <text evidence="3">The sequence shown here is derived from an EMBL/GenBank/DDBJ whole genome shotgun (WGS) entry which is preliminary data.</text>
</comment>
<evidence type="ECO:0008006" key="5">
    <source>
        <dbReference type="Google" id="ProtNLM"/>
    </source>
</evidence>
<evidence type="ECO:0000313" key="4">
    <source>
        <dbReference type="Proteomes" id="UP000753961"/>
    </source>
</evidence>